<dbReference type="SUPFAM" id="SSF51735">
    <property type="entry name" value="NAD(P)-binding Rossmann-fold domains"/>
    <property type="match status" value="1"/>
</dbReference>
<keyword evidence="3" id="KW-1185">Reference proteome</keyword>
<dbReference type="EMBL" id="JACHID010000001">
    <property type="protein sequence ID" value="MBB5020786.1"/>
    <property type="molecule type" value="Genomic_DNA"/>
</dbReference>
<reference evidence="2 3" key="1">
    <citation type="submission" date="2020-08" db="EMBL/GenBank/DDBJ databases">
        <title>Genomic Encyclopedia of Type Strains, Phase IV (KMG-IV): sequencing the most valuable type-strain genomes for metagenomic binning, comparative biology and taxonomic classification.</title>
        <authorList>
            <person name="Goeker M."/>
        </authorList>
    </citation>
    <scope>NUCLEOTIDE SEQUENCE [LARGE SCALE GENOMIC DNA]</scope>
    <source>
        <strain evidence="2 3">DSM 22071</strain>
    </source>
</reference>
<dbReference type="Proteomes" id="UP000528322">
    <property type="component" value="Unassembled WGS sequence"/>
</dbReference>
<protein>
    <submittedName>
        <fullName evidence="2">Uncharacterized protein YbjT (DUF2867 family)</fullName>
    </submittedName>
</protein>
<gene>
    <name evidence="2" type="ORF">HNR37_000089</name>
</gene>
<dbReference type="Pfam" id="PF11066">
    <property type="entry name" value="DUF2867"/>
    <property type="match status" value="1"/>
</dbReference>
<dbReference type="Gene3D" id="3.40.50.720">
    <property type="entry name" value="NAD(P)-binding Rossmann-like Domain"/>
    <property type="match status" value="1"/>
</dbReference>
<evidence type="ECO:0000259" key="1">
    <source>
        <dbReference type="Pfam" id="PF13460"/>
    </source>
</evidence>
<dbReference type="InterPro" id="IPR051783">
    <property type="entry name" value="NAD(P)-dependent_oxidoreduct"/>
</dbReference>
<accession>A0A7W7Y2B5</accession>
<evidence type="ECO:0000313" key="2">
    <source>
        <dbReference type="EMBL" id="MBB5020786.1"/>
    </source>
</evidence>
<dbReference type="InterPro" id="IPR036291">
    <property type="entry name" value="NAD(P)-bd_dom_sf"/>
</dbReference>
<dbReference type="InterPro" id="IPR021295">
    <property type="entry name" value="DUF2867"/>
</dbReference>
<dbReference type="InterPro" id="IPR016040">
    <property type="entry name" value="NAD(P)-bd_dom"/>
</dbReference>
<comment type="caution">
    <text evidence="2">The sequence shown here is derived from an EMBL/GenBank/DDBJ whole genome shotgun (WGS) entry which is preliminary data.</text>
</comment>
<dbReference type="RefSeq" id="WP_183728235.1">
    <property type="nucleotide sequence ID" value="NZ_JACHID010000001.1"/>
</dbReference>
<dbReference type="Pfam" id="PF13460">
    <property type="entry name" value="NAD_binding_10"/>
    <property type="match status" value="1"/>
</dbReference>
<name>A0A7W7Y2B5_9BACT</name>
<feature type="domain" description="NAD(P)-binding" evidence="1">
    <location>
        <begin position="7"/>
        <end position="115"/>
    </location>
</feature>
<evidence type="ECO:0000313" key="3">
    <source>
        <dbReference type="Proteomes" id="UP000528322"/>
    </source>
</evidence>
<dbReference type="PANTHER" id="PTHR48079">
    <property type="entry name" value="PROTEIN YEEZ"/>
    <property type="match status" value="1"/>
</dbReference>
<dbReference type="GO" id="GO:0004029">
    <property type="term" value="F:aldehyde dehydrogenase (NAD+) activity"/>
    <property type="evidence" value="ECO:0007669"/>
    <property type="project" value="TreeGrafter"/>
</dbReference>
<proteinExistence type="predicted"/>
<sequence>MRILLTGANGYIGRRLHQRLLSNHNGPLRLMVRNRTSVTSQSVQNCEVVESDVLKPETLPDALENVDIAYYLVHSLAAGKDFKRLDREAAENFRDAAIRAGVKRIIYLGGLGDPENASEHLVSRIETGEILSRYPQQIETIWFRAGVIIGSGSSSFEIVRHLVQKLPVMVTPRWVNTKAQPIAVDDVVRYLLEAKDLSTTENQVIDIGSDVMSYGQMMLRTAEVMGLRRYILPVPLLTTTLSSYWLAIFTPVPYSVARSLIEGLGSEVVVRNNHARQLFPFTPMSFDQAVQQAVAEIENDQVLSRWSDAFGFSWEVNPAESLADAVFVDRRVRKLPSQTSCSDVFNSFTTVGGDNGWFRYSWLWGLRGLIDKLLGGFGLNRGRRQMCDLRVGDCLDFWKVVHLEENRRMLLEAQMKVPGKAWLEFVVDDNQLVQSAYFYPNGLWGRIYWYLMIPAHHFVFNDLANQVVLRAARVKQATSP</sequence>
<dbReference type="GO" id="GO:0005737">
    <property type="term" value="C:cytoplasm"/>
    <property type="evidence" value="ECO:0007669"/>
    <property type="project" value="TreeGrafter"/>
</dbReference>
<dbReference type="AlphaFoldDB" id="A0A7W7Y2B5"/>
<organism evidence="2 3">
    <name type="scientific">Desulfurispira natronophila</name>
    <dbReference type="NCBI Taxonomy" id="682562"/>
    <lineage>
        <taxon>Bacteria</taxon>
        <taxon>Pseudomonadati</taxon>
        <taxon>Chrysiogenota</taxon>
        <taxon>Chrysiogenia</taxon>
        <taxon>Chrysiogenales</taxon>
        <taxon>Chrysiogenaceae</taxon>
        <taxon>Desulfurispira</taxon>
    </lineage>
</organism>
<dbReference type="PANTHER" id="PTHR48079:SF6">
    <property type="entry name" value="NAD(P)-BINDING DOMAIN-CONTAINING PROTEIN-RELATED"/>
    <property type="match status" value="1"/>
</dbReference>